<dbReference type="InterPro" id="IPR036188">
    <property type="entry name" value="FAD/NAD-bd_sf"/>
</dbReference>
<dbReference type="EC" id="1.-.-.-" evidence="3"/>
<dbReference type="GO" id="GO:0005737">
    <property type="term" value="C:cytoplasm"/>
    <property type="evidence" value="ECO:0007669"/>
    <property type="project" value="TreeGrafter"/>
</dbReference>
<organism evidence="3 4">
    <name type="scientific">Cobetia amphilecti</name>
    <dbReference type="NCBI Taxonomy" id="1055104"/>
    <lineage>
        <taxon>Bacteria</taxon>
        <taxon>Pseudomonadati</taxon>
        <taxon>Pseudomonadota</taxon>
        <taxon>Gammaproteobacteria</taxon>
        <taxon>Oceanospirillales</taxon>
        <taxon>Halomonadaceae</taxon>
        <taxon>Cobetia</taxon>
    </lineage>
</organism>
<dbReference type="SUPFAM" id="SSF54373">
    <property type="entry name" value="FAD-linked reductases, C-terminal domain"/>
    <property type="match status" value="1"/>
</dbReference>
<dbReference type="SUPFAM" id="SSF51905">
    <property type="entry name" value="FAD/NAD(P)-binding domain"/>
    <property type="match status" value="1"/>
</dbReference>
<proteinExistence type="predicted"/>
<accession>A0AAP4TV49</accession>
<comment type="caution">
    <text evidence="3">The sequence shown here is derived from an EMBL/GenBank/DDBJ whole genome shotgun (WGS) entry which is preliminary data.</text>
</comment>
<evidence type="ECO:0000313" key="3">
    <source>
        <dbReference type="EMBL" id="MDO6670922.1"/>
    </source>
</evidence>
<gene>
    <name evidence="3" type="ORF">Q4535_02205</name>
</gene>
<evidence type="ECO:0000256" key="1">
    <source>
        <dbReference type="ARBA" id="ARBA00023002"/>
    </source>
</evidence>
<keyword evidence="1 3" id="KW-0560">Oxidoreductase</keyword>
<dbReference type="Gene3D" id="3.30.9.10">
    <property type="entry name" value="D-Amino Acid Oxidase, subunit A, domain 2"/>
    <property type="match status" value="1"/>
</dbReference>
<name>A0AAP4TV49_9GAMM</name>
<reference evidence="3" key="1">
    <citation type="submission" date="2023-07" db="EMBL/GenBank/DDBJ databases">
        <title>Genome content predicts the carbon catabolic preferences of heterotrophic bacteria.</title>
        <authorList>
            <person name="Gralka M."/>
        </authorList>
    </citation>
    <scope>NUCLEOTIDE SEQUENCE</scope>
    <source>
        <strain evidence="3">C2R13</strain>
    </source>
</reference>
<feature type="domain" description="FAD dependent oxidoreductase" evidence="2">
    <location>
        <begin position="16"/>
        <end position="407"/>
    </location>
</feature>
<dbReference type="AlphaFoldDB" id="A0AAP4TV49"/>
<dbReference type="Proteomes" id="UP001170481">
    <property type="component" value="Unassembled WGS sequence"/>
</dbReference>
<protein>
    <submittedName>
        <fullName evidence="3">FAD-dependent oxidoreductase</fullName>
        <ecNumber evidence="3">1.-.-.-</ecNumber>
    </submittedName>
</protein>
<sequence>MTPQSSAAEAASHDSIAVIGAGIIGLATCRALQARGYHVRLYDPNPIGEGTSFGNAGLIANYATSPMASGDTLRQLPGHLLSRQPSLAIALRHTPALADFGWRFLKAATPSNFQRHKADLIALLANAVERQHALIDDLQTRAPTALASQTGCLQIQRDTAITPAALEKMAQAKRHDGVECQALGANQLRDLEPSLKSKGLAGGLYYPDTRHLTSPLSLSRQLFAQLEEGGLEWTAQQVDALTPLSSGGWRIDTATTSQEVPHVVICAGIASNTLLAGLGKRLPVVSERGYHIELATSLPLARPVGWLAHHFYASPMAAGIRLAGTTEFCAPSRPASPQRWQALKQWGETLFGQPLDVASHWMGVRHSTPDGLPVVGEMPGCPGLLLAYGHGHLGLTLSAETGDLVARTVAHEPLPEYARSLSPARFCQ</sequence>
<dbReference type="PANTHER" id="PTHR13847">
    <property type="entry name" value="SARCOSINE DEHYDROGENASE-RELATED"/>
    <property type="match status" value="1"/>
</dbReference>
<dbReference type="PANTHER" id="PTHR13847:SF289">
    <property type="entry name" value="GLYCINE OXIDASE"/>
    <property type="match status" value="1"/>
</dbReference>
<dbReference type="EMBL" id="JAUORK010000002">
    <property type="protein sequence ID" value="MDO6670922.1"/>
    <property type="molecule type" value="Genomic_DNA"/>
</dbReference>
<dbReference type="InterPro" id="IPR006076">
    <property type="entry name" value="FAD-dep_OxRdtase"/>
</dbReference>
<evidence type="ECO:0000313" key="4">
    <source>
        <dbReference type="Proteomes" id="UP001170481"/>
    </source>
</evidence>
<dbReference type="GO" id="GO:0016491">
    <property type="term" value="F:oxidoreductase activity"/>
    <property type="evidence" value="ECO:0007669"/>
    <property type="project" value="UniProtKB-KW"/>
</dbReference>
<dbReference type="Gene3D" id="3.50.50.60">
    <property type="entry name" value="FAD/NAD(P)-binding domain"/>
    <property type="match status" value="2"/>
</dbReference>
<dbReference type="RefSeq" id="WP_303592777.1">
    <property type="nucleotide sequence ID" value="NZ_JAUORK010000002.1"/>
</dbReference>
<evidence type="ECO:0000259" key="2">
    <source>
        <dbReference type="Pfam" id="PF01266"/>
    </source>
</evidence>
<dbReference type="Pfam" id="PF01266">
    <property type="entry name" value="DAO"/>
    <property type="match status" value="1"/>
</dbReference>